<reference evidence="3" key="1">
    <citation type="submission" date="2022-04" db="EMBL/GenBank/DDBJ databases">
        <title>A functionally conserved STORR gene fusion in Papaver species that diverged 16.8 million years ago.</title>
        <authorList>
            <person name="Catania T."/>
        </authorList>
    </citation>
    <scope>NUCLEOTIDE SEQUENCE</scope>
    <source>
        <strain evidence="3">S-188037</strain>
    </source>
</reference>
<keyword evidence="4" id="KW-1185">Reference proteome</keyword>
<evidence type="ECO:0000259" key="2">
    <source>
        <dbReference type="Pfam" id="PF10536"/>
    </source>
</evidence>
<dbReference type="Pfam" id="PF10536">
    <property type="entry name" value="PMD"/>
    <property type="match status" value="1"/>
</dbReference>
<protein>
    <recommendedName>
        <fullName evidence="2">Aminotransferase-like plant mobile domain-containing protein</fullName>
    </recommendedName>
</protein>
<accession>A0AAD4TKV2</accession>
<feature type="domain" description="Aminotransferase-like plant mobile" evidence="2">
    <location>
        <begin position="72"/>
        <end position="364"/>
    </location>
</feature>
<dbReference type="EMBL" id="JAJJMB010000835">
    <property type="protein sequence ID" value="KAI3960952.1"/>
    <property type="molecule type" value="Genomic_DNA"/>
</dbReference>
<organism evidence="3 4">
    <name type="scientific">Papaver atlanticum</name>
    <dbReference type="NCBI Taxonomy" id="357466"/>
    <lineage>
        <taxon>Eukaryota</taxon>
        <taxon>Viridiplantae</taxon>
        <taxon>Streptophyta</taxon>
        <taxon>Embryophyta</taxon>
        <taxon>Tracheophyta</taxon>
        <taxon>Spermatophyta</taxon>
        <taxon>Magnoliopsida</taxon>
        <taxon>Ranunculales</taxon>
        <taxon>Papaveraceae</taxon>
        <taxon>Papaveroideae</taxon>
        <taxon>Papaver</taxon>
    </lineage>
</organism>
<dbReference type="AlphaFoldDB" id="A0AAD4TKV2"/>
<dbReference type="Proteomes" id="UP001202328">
    <property type="component" value="Unassembled WGS sequence"/>
</dbReference>
<feature type="region of interest" description="Disordered" evidence="1">
    <location>
        <begin position="484"/>
        <end position="504"/>
    </location>
</feature>
<gene>
    <name evidence="3" type="ORF">MKW98_019153</name>
</gene>
<evidence type="ECO:0000313" key="3">
    <source>
        <dbReference type="EMBL" id="KAI3960952.1"/>
    </source>
</evidence>
<evidence type="ECO:0000256" key="1">
    <source>
        <dbReference type="SAM" id="MobiDB-lite"/>
    </source>
</evidence>
<sequence>MVNLDNYEILSRKDTEDHISNCLSRPAVLKFRGGWQELKTLHNIISSSHAEAKQFLDNCVFSRLFRVAIKKNDQRLAECLVERWWYSTHTFHFPNFEIGFTPWDFTMLTGIPIGMGKPPPFSKNVEKEKWESFKESCISNLFDGKDGSYGILKSRGLRLSYLRAYIVGREGKDNTECWKDMLRCFLLWLIGQVLYGESSGVVYCGWYEAVQNLDKFDSYDWGTAIMARLYRSLDECSRGSKSFSGMWMILEYWFYSYFQTCTPSLDEEQIPSVNVWPRIELYNRVNRSDTQCDIGKHSFQLARQQIDLRTAESTIWMPWANSSFREVECIVVSRRLSQCRVFLYDPELDKGWWYLGDRCWRQVTGSIAIPNNPPPVTGLGNLDGALIFDVKNWQSAKDFVVESTDVDYLTFWRHVSIGPYTVALRFIDNRIEGRPAATQDQKFDVLCPAPINQCRPMYDIPMEQPVSSLICDGGMIISSSMGEPSTIPVTSASPSSMGEPSTIPVTSASPISAVWDTEIGSV</sequence>
<dbReference type="InterPro" id="IPR019557">
    <property type="entry name" value="AminoTfrase-like_pln_mobile"/>
</dbReference>
<evidence type="ECO:0000313" key="4">
    <source>
        <dbReference type="Proteomes" id="UP001202328"/>
    </source>
</evidence>
<proteinExistence type="predicted"/>
<dbReference type="InterPro" id="IPR044824">
    <property type="entry name" value="MAIN-like"/>
</dbReference>
<comment type="caution">
    <text evidence="3">The sequence shown here is derived from an EMBL/GenBank/DDBJ whole genome shotgun (WGS) entry which is preliminary data.</text>
</comment>
<feature type="non-terminal residue" evidence="3">
    <location>
        <position position="1"/>
    </location>
</feature>
<dbReference type="PANTHER" id="PTHR46033">
    <property type="entry name" value="PROTEIN MAIN-LIKE 2"/>
    <property type="match status" value="1"/>
</dbReference>
<name>A0AAD4TKV2_9MAGN</name>
<dbReference type="PANTHER" id="PTHR46033:SF8">
    <property type="entry name" value="PROTEIN MAINTENANCE OF MERISTEMS-LIKE"/>
    <property type="match status" value="1"/>
</dbReference>
<dbReference type="GO" id="GO:0010073">
    <property type="term" value="P:meristem maintenance"/>
    <property type="evidence" value="ECO:0007669"/>
    <property type="project" value="InterPro"/>
</dbReference>